<name>A0A1X6NKE1_PORUM</name>
<accession>A0A1X6NKE1</accession>
<keyword evidence="2" id="KW-1133">Transmembrane helix</keyword>
<evidence type="ECO:0000313" key="3">
    <source>
        <dbReference type="EMBL" id="OSX69068.1"/>
    </source>
</evidence>
<dbReference type="GO" id="GO:0016020">
    <property type="term" value="C:membrane"/>
    <property type="evidence" value="ECO:0007669"/>
    <property type="project" value="TreeGrafter"/>
</dbReference>
<evidence type="ECO:0000256" key="1">
    <source>
        <dbReference type="SAM" id="MobiDB-lite"/>
    </source>
</evidence>
<feature type="transmembrane region" description="Helical" evidence="2">
    <location>
        <begin position="699"/>
        <end position="724"/>
    </location>
</feature>
<feature type="region of interest" description="Disordered" evidence="1">
    <location>
        <begin position="665"/>
        <end position="684"/>
    </location>
</feature>
<feature type="non-terminal residue" evidence="3">
    <location>
        <position position="997"/>
    </location>
</feature>
<feature type="non-terminal residue" evidence="3">
    <location>
        <position position="1"/>
    </location>
</feature>
<keyword evidence="2" id="KW-0472">Membrane</keyword>
<gene>
    <name evidence="3" type="ORF">BU14_1906s0001</name>
</gene>
<feature type="transmembrane region" description="Helical" evidence="2">
    <location>
        <begin position="823"/>
        <end position="849"/>
    </location>
</feature>
<dbReference type="AlphaFoldDB" id="A0A1X6NKE1"/>
<keyword evidence="2" id="KW-0812">Transmembrane</keyword>
<feature type="transmembrane region" description="Helical" evidence="2">
    <location>
        <begin position="626"/>
        <end position="648"/>
    </location>
</feature>
<proteinExistence type="predicted"/>
<dbReference type="PANTHER" id="PTHR45727">
    <property type="entry name" value="NPC INTRACELLULAR CHOLESTEROL TRANSPORTER 1"/>
    <property type="match status" value="1"/>
</dbReference>
<dbReference type="GO" id="GO:0032934">
    <property type="term" value="F:sterol binding"/>
    <property type="evidence" value="ECO:0007669"/>
    <property type="project" value="TreeGrafter"/>
</dbReference>
<sequence length="997" mass="99967">SPLPVSFFLFHVCGVPPAQWCVGYGHWMFLAGLVAAVAAAAGMVHRHALPCWDQVWIAHSERLAEDRAVFAQLFDGLDRQLAVAVTSPDTVGAVARPGAATNSVASAEALGALLYVTTAIYNNVSVAARVRGGGTVELTVDDFCQRPLVPPTYRPPVVNASGGPPDWRTHGAYQAFAYGALTRCLATRDALVILNGSAGGGAVDPAALPAGAPPVPPPTPVAVSLEPLPATWGIPAFPCERVSALDCFGEGGDVGYPPALAALQRVAAAVNLSRTLCLGNDSSACPYSGCMADLQTQLNGSVAGAAGGGGAPPPAGDGGGGGGSVPVAAAGADPGAAVDVRAILDELSTTTVLRFATWGYAARPRFRNMNPTEVQEHLARALTSTRAGNVSAASCAAWDSSGVNPSSFLGHIRPGVAGRVESIGALRTVVTTRNGSEWAFSFHPDSTAVTANASRAYDFAVSSPLVGATANAAAAAAAGDVAAPACAATRDLWGPLLRLEAATVRALAPAFDRAAGSRFGAGEEFAPFYVRHFVSRMPDDTFAVTAARGPSPLLLGAATAATVPVVVLSLSNCARPLGARNLVCSRVGLGSAGVGVLALSALASAGLAVAVGLASSPLALHLGPPGAIVLGAVDVFMLITAAMATGVAGGGRGLKAGGRMAVGGAGGGGGGSSTHRSGRASRDSGDSAIVHVADVHGRLYMAAAAAVPPSVVASVATVASLAAASAISSVPAARTYGGTLAVAAAVGGVARLVLLLPLAAWDVRRVVGERLDLAPFYRVPLDDGTIGGEGRCWSRSLTTGRLAAVARDYVGCGFLFRGGNGGVALSTLFIAIAAVGTTVAAGIAATRVVRGVPAWRRVPARSPAAEYMRLDAEHFQFAPAWLVSTAGGTPASATSGASFSTPDRQRALLARQTVLQGVANVSLTPSLEGDSWYGPAAGSLLAYSAAASPPNGSGPPRGGGLELYVPPEVFSDRLIGWASGVGAPRALDVFCFDTAVA</sequence>
<feature type="transmembrane region" description="Helical" evidence="2">
    <location>
        <begin position="553"/>
        <end position="571"/>
    </location>
</feature>
<evidence type="ECO:0008006" key="5">
    <source>
        <dbReference type="Google" id="ProtNLM"/>
    </source>
</evidence>
<dbReference type="EMBL" id="KV919817">
    <property type="protein sequence ID" value="OSX69068.1"/>
    <property type="molecule type" value="Genomic_DNA"/>
</dbReference>
<evidence type="ECO:0000256" key="2">
    <source>
        <dbReference type="SAM" id="Phobius"/>
    </source>
</evidence>
<protein>
    <recommendedName>
        <fullName evidence="5">SSD domain-containing protein</fullName>
    </recommendedName>
</protein>
<dbReference type="OrthoDB" id="6510177at2759"/>
<reference evidence="3 4" key="1">
    <citation type="submission" date="2017-03" db="EMBL/GenBank/DDBJ databases">
        <title>WGS assembly of Porphyra umbilicalis.</title>
        <authorList>
            <person name="Brawley S.H."/>
            <person name="Blouin N.A."/>
            <person name="Ficko-Blean E."/>
            <person name="Wheeler G.L."/>
            <person name="Lohr M."/>
            <person name="Goodson H.V."/>
            <person name="Jenkins J.W."/>
            <person name="Blaby-Haas C.E."/>
            <person name="Helliwell K.E."/>
            <person name="Chan C."/>
            <person name="Marriage T."/>
            <person name="Bhattacharya D."/>
            <person name="Klein A.S."/>
            <person name="Badis Y."/>
            <person name="Brodie J."/>
            <person name="Cao Y."/>
            <person name="Collen J."/>
            <person name="Dittami S.M."/>
            <person name="Gachon C.M."/>
            <person name="Green B.R."/>
            <person name="Karpowicz S."/>
            <person name="Kim J.W."/>
            <person name="Kudahl U."/>
            <person name="Lin S."/>
            <person name="Michel G."/>
            <person name="Mittag M."/>
            <person name="Olson B.J."/>
            <person name="Pangilinan J."/>
            <person name="Peng Y."/>
            <person name="Qiu H."/>
            <person name="Shu S."/>
            <person name="Singer J.T."/>
            <person name="Smith A.G."/>
            <person name="Sprecher B.N."/>
            <person name="Wagner V."/>
            <person name="Wang W."/>
            <person name="Wang Z.-Y."/>
            <person name="Yan J."/>
            <person name="Yarish C."/>
            <person name="Zoeuner-Riek S."/>
            <person name="Zhuang Y."/>
            <person name="Zou Y."/>
            <person name="Lindquist E.A."/>
            <person name="Grimwood J."/>
            <person name="Barry K."/>
            <person name="Rokhsar D.S."/>
            <person name="Schmutz J."/>
            <person name="Stiller J.W."/>
            <person name="Grossman A.R."/>
            <person name="Prochnik S.E."/>
        </authorList>
    </citation>
    <scope>NUCLEOTIDE SEQUENCE [LARGE SCALE GENOMIC DNA]</scope>
    <source>
        <strain evidence="3">4086291</strain>
    </source>
</reference>
<evidence type="ECO:0000313" key="4">
    <source>
        <dbReference type="Proteomes" id="UP000218209"/>
    </source>
</evidence>
<organism evidence="3 4">
    <name type="scientific">Porphyra umbilicalis</name>
    <name type="common">Purple laver</name>
    <name type="synonym">Red alga</name>
    <dbReference type="NCBI Taxonomy" id="2786"/>
    <lineage>
        <taxon>Eukaryota</taxon>
        <taxon>Rhodophyta</taxon>
        <taxon>Bangiophyceae</taxon>
        <taxon>Bangiales</taxon>
        <taxon>Bangiaceae</taxon>
        <taxon>Porphyra</taxon>
    </lineage>
</organism>
<keyword evidence="4" id="KW-1185">Reference proteome</keyword>
<dbReference type="PANTHER" id="PTHR45727:SF2">
    <property type="entry name" value="NPC INTRACELLULAR CHOLESTEROL TRANSPORTER 1"/>
    <property type="match status" value="1"/>
</dbReference>
<feature type="region of interest" description="Disordered" evidence="1">
    <location>
        <begin position="308"/>
        <end position="327"/>
    </location>
</feature>
<feature type="compositionally biased region" description="Gly residues" evidence="1">
    <location>
        <begin position="308"/>
        <end position="324"/>
    </location>
</feature>
<feature type="transmembrane region" description="Helical" evidence="2">
    <location>
        <begin position="591"/>
        <end position="614"/>
    </location>
</feature>
<dbReference type="GO" id="GO:0015918">
    <property type="term" value="P:sterol transport"/>
    <property type="evidence" value="ECO:0007669"/>
    <property type="project" value="TreeGrafter"/>
</dbReference>
<dbReference type="Proteomes" id="UP000218209">
    <property type="component" value="Unassembled WGS sequence"/>
</dbReference>
<feature type="transmembrane region" description="Helical" evidence="2">
    <location>
        <begin position="736"/>
        <end position="761"/>
    </location>
</feature>